<evidence type="ECO:0000256" key="4">
    <source>
        <dbReference type="ARBA" id="ARBA00022801"/>
    </source>
</evidence>
<keyword evidence="6" id="KW-0800">Toxin</keyword>
<dbReference type="GO" id="GO:0000287">
    <property type="term" value="F:magnesium ion binding"/>
    <property type="evidence" value="ECO:0007669"/>
    <property type="project" value="UniProtKB-UniRule"/>
</dbReference>
<keyword evidence="4 6" id="KW-0378">Hydrolase</keyword>
<keyword evidence="5 6" id="KW-0460">Magnesium</keyword>
<dbReference type="InterPro" id="IPR051619">
    <property type="entry name" value="TypeII_TA_RNase_PINc/VapC"/>
</dbReference>
<dbReference type="PANTHER" id="PTHR35901:SF1">
    <property type="entry name" value="EXONUCLEASE VAPC9"/>
    <property type="match status" value="1"/>
</dbReference>
<sequence length="140" mass="15187">MSEAEQVVLDASAMVDVLVRNDRTDAVVQRISATVLHVPTHFDVEVLSALGRLQRGGLLTSDEVVTALGRLSRAPLTRHHVVNLTMGAWDRRAALRLTDALYVELAEQYGMPLITTDGRLARAYPGAEDLCAAPEPETLG</sequence>
<dbReference type="GO" id="GO:0016787">
    <property type="term" value="F:hydrolase activity"/>
    <property type="evidence" value="ECO:0007669"/>
    <property type="project" value="UniProtKB-KW"/>
</dbReference>
<dbReference type="SUPFAM" id="SSF88723">
    <property type="entry name" value="PIN domain-like"/>
    <property type="match status" value="1"/>
</dbReference>
<dbReference type="GO" id="GO:0090729">
    <property type="term" value="F:toxin activity"/>
    <property type="evidence" value="ECO:0007669"/>
    <property type="project" value="UniProtKB-KW"/>
</dbReference>
<evidence type="ECO:0000256" key="6">
    <source>
        <dbReference type="HAMAP-Rule" id="MF_00265"/>
    </source>
</evidence>
<keyword evidence="2 6" id="KW-0540">Nuclease</keyword>
<proteinExistence type="inferred from homology"/>
<organism evidence="8 9">
    <name type="scientific">Nocardia neocaledoniensis</name>
    <dbReference type="NCBI Taxonomy" id="236511"/>
    <lineage>
        <taxon>Bacteria</taxon>
        <taxon>Bacillati</taxon>
        <taxon>Actinomycetota</taxon>
        <taxon>Actinomycetes</taxon>
        <taxon>Mycobacteriales</taxon>
        <taxon>Nocardiaceae</taxon>
        <taxon>Nocardia</taxon>
    </lineage>
</organism>
<dbReference type="HAMAP" id="MF_00265">
    <property type="entry name" value="VapC_Nob1"/>
    <property type="match status" value="1"/>
</dbReference>
<dbReference type="AlphaFoldDB" id="A0A317NB92"/>
<dbReference type="InterPro" id="IPR002716">
    <property type="entry name" value="PIN_dom"/>
</dbReference>
<comment type="function">
    <text evidence="6">Toxic component of a toxin-antitoxin (TA) system. An RNase.</text>
</comment>
<evidence type="ECO:0000256" key="5">
    <source>
        <dbReference type="ARBA" id="ARBA00022842"/>
    </source>
</evidence>
<dbReference type="Gene3D" id="3.40.50.1010">
    <property type="entry name" value="5'-nuclease"/>
    <property type="match status" value="1"/>
</dbReference>
<evidence type="ECO:0000313" key="9">
    <source>
        <dbReference type="Proteomes" id="UP000246410"/>
    </source>
</evidence>
<keyword evidence="1 6" id="KW-1277">Toxin-antitoxin system</keyword>
<dbReference type="InterPro" id="IPR044153">
    <property type="entry name" value="PIN_Pae0151-like"/>
</dbReference>
<keyword evidence="3 6" id="KW-0479">Metal-binding</keyword>
<dbReference type="Pfam" id="PF01850">
    <property type="entry name" value="PIN"/>
    <property type="match status" value="1"/>
</dbReference>
<dbReference type="RefSeq" id="WP_244198421.1">
    <property type="nucleotide sequence ID" value="NZ_QGTL01000009.1"/>
</dbReference>
<protein>
    <recommendedName>
        <fullName evidence="6">Ribonuclease VapC</fullName>
        <shortName evidence="6">RNase VapC</shortName>
        <ecNumber evidence="6">3.1.-.-</ecNumber>
    </recommendedName>
    <alternativeName>
        <fullName evidence="6">Toxin VapC</fullName>
    </alternativeName>
</protein>
<feature type="binding site" evidence="6">
    <location>
        <position position="99"/>
    </location>
    <ligand>
        <name>Mg(2+)</name>
        <dbReference type="ChEBI" id="CHEBI:18420"/>
    </ligand>
</feature>
<dbReference type="GO" id="GO:0004540">
    <property type="term" value="F:RNA nuclease activity"/>
    <property type="evidence" value="ECO:0007669"/>
    <property type="project" value="InterPro"/>
</dbReference>
<accession>A0A317NB92</accession>
<comment type="similarity">
    <text evidence="6">Belongs to the PINc/VapC protein family.</text>
</comment>
<dbReference type="Proteomes" id="UP000246410">
    <property type="component" value="Unassembled WGS sequence"/>
</dbReference>
<evidence type="ECO:0000256" key="3">
    <source>
        <dbReference type="ARBA" id="ARBA00022723"/>
    </source>
</evidence>
<evidence type="ECO:0000256" key="1">
    <source>
        <dbReference type="ARBA" id="ARBA00022649"/>
    </source>
</evidence>
<reference evidence="8 9" key="1">
    <citation type="submission" date="2018-05" db="EMBL/GenBank/DDBJ databases">
        <title>Genomic Encyclopedia of Type Strains, Phase IV (KMG-IV): sequencing the most valuable type-strain genomes for metagenomic binning, comparative biology and taxonomic classification.</title>
        <authorList>
            <person name="Goeker M."/>
        </authorList>
    </citation>
    <scope>NUCLEOTIDE SEQUENCE [LARGE SCALE GENOMIC DNA]</scope>
    <source>
        <strain evidence="8 9">DSM 44717</strain>
    </source>
</reference>
<evidence type="ECO:0000313" key="8">
    <source>
        <dbReference type="EMBL" id="PWV72292.1"/>
    </source>
</evidence>
<dbReference type="EC" id="3.1.-.-" evidence="6"/>
<comment type="caution">
    <text evidence="8">The sequence shown here is derived from an EMBL/GenBank/DDBJ whole genome shotgun (WGS) entry which is preliminary data.</text>
</comment>
<feature type="domain" description="PIN" evidence="7">
    <location>
        <begin position="7"/>
        <end position="123"/>
    </location>
</feature>
<evidence type="ECO:0000256" key="2">
    <source>
        <dbReference type="ARBA" id="ARBA00022722"/>
    </source>
</evidence>
<feature type="binding site" evidence="6">
    <location>
        <position position="10"/>
    </location>
    <ligand>
        <name>Mg(2+)</name>
        <dbReference type="ChEBI" id="CHEBI:18420"/>
    </ligand>
</feature>
<dbReference type="InterPro" id="IPR029060">
    <property type="entry name" value="PIN-like_dom_sf"/>
</dbReference>
<keyword evidence="9" id="KW-1185">Reference proteome</keyword>
<evidence type="ECO:0000259" key="7">
    <source>
        <dbReference type="Pfam" id="PF01850"/>
    </source>
</evidence>
<dbReference type="CDD" id="cd09873">
    <property type="entry name" value="PIN_Pae0151-like"/>
    <property type="match status" value="1"/>
</dbReference>
<dbReference type="EMBL" id="QGTL01000009">
    <property type="protein sequence ID" value="PWV72292.1"/>
    <property type="molecule type" value="Genomic_DNA"/>
</dbReference>
<gene>
    <name evidence="6" type="primary">vapC</name>
    <name evidence="8" type="ORF">DFR69_109209</name>
</gene>
<dbReference type="InterPro" id="IPR022907">
    <property type="entry name" value="VapC_family"/>
</dbReference>
<comment type="cofactor">
    <cofactor evidence="6">
        <name>Mg(2+)</name>
        <dbReference type="ChEBI" id="CHEBI:18420"/>
    </cofactor>
</comment>
<dbReference type="PANTHER" id="PTHR35901">
    <property type="entry name" value="RIBONUCLEASE VAPC3"/>
    <property type="match status" value="1"/>
</dbReference>
<name>A0A317NB92_9NOCA</name>